<dbReference type="InterPro" id="IPR036748">
    <property type="entry name" value="MTH938-like_sf"/>
</dbReference>
<sequence>MGYVADMRFAEADKNSGYLIEAYGREGIQIDGRRYGQGLALSPQRIIAPWGPPSPAEFATEHLETLLTLAPQVMVLGTGTHQVFPDPAVYCDVLSRGIGVEIMDTGAACRTYNILVSEGRRVVAGLLPC</sequence>
<dbReference type="eggNOG" id="COG3737">
    <property type="taxonomic scope" value="Bacteria"/>
</dbReference>
<dbReference type="SUPFAM" id="SSF64076">
    <property type="entry name" value="MTH938-like"/>
    <property type="match status" value="1"/>
</dbReference>
<dbReference type="PANTHER" id="PTHR21192">
    <property type="entry name" value="NUCLEAR PROTEIN E3-3"/>
    <property type="match status" value="1"/>
</dbReference>
<dbReference type="PANTHER" id="PTHR21192:SF2">
    <property type="entry name" value="NADH DEHYDROGENASE [UBIQUINONE] 1 ALPHA SUBCOMPLEX ASSEMBLY FACTOR 3"/>
    <property type="match status" value="1"/>
</dbReference>
<evidence type="ECO:0000313" key="2">
    <source>
        <dbReference type="Proteomes" id="UP000004200"/>
    </source>
</evidence>
<accession>G2DVY4</accession>
<name>G2DVY4_9GAMM</name>
<dbReference type="Gene3D" id="3.40.1230.10">
    <property type="entry name" value="MTH938-like"/>
    <property type="match status" value="1"/>
</dbReference>
<proteinExistence type="predicted"/>
<protein>
    <recommendedName>
        <fullName evidence="3">Xcc1710-like domain-containing protein</fullName>
    </recommendedName>
</protein>
<organism evidence="1 2">
    <name type="scientific">Thiorhodococcus drewsii AZ1</name>
    <dbReference type="NCBI Taxonomy" id="765913"/>
    <lineage>
        <taxon>Bacteria</taxon>
        <taxon>Pseudomonadati</taxon>
        <taxon>Pseudomonadota</taxon>
        <taxon>Gammaproteobacteria</taxon>
        <taxon>Chromatiales</taxon>
        <taxon>Chromatiaceae</taxon>
        <taxon>Thiorhodococcus</taxon>
    </lineage>
</organism>
<reference evidence="1 2" key="1">
    <citation type="submission" date="2011-06" db="EMBL/GenBank/DDBJ databases">
        <title>The draft genome of Thiorhodococcus drewsii AZ1.</title>
        <authorList>
            <consortium name="US DOE Joint Genome Institute (JGI-PGF)"/>
            <person name="Lucas S."/>
            <person name="Han J."/>
            <person name="Lapidus A."/>
            <person name="Cheng J.-F."/>
            <person name="Goodwin L."/>
            <person name="Pitluck S."/>
            <person name="Peters L."/>
            <person name="Land M.L."/>
            <person name="Hauser L."/>
            <person name="Vogl K."/>
            <person name="Liu Z."/>
            <person name="Imhoff J."/>
            <person name="Thiel V."/>
            <person name="Frigaard N.-U."/>
            <person name="Bryant D.A."/>
            <person name="Woyke T.J."/>
        </authorList>
    </citation>
    <scope>NUCLEOTIDE SEQUENCE [LARGE SCALE GENOMIC DNA]</scope>
    <source>
        <strain evidence="1 2">AZ1</strain>
    </source>
</reference>
<keyword evidence="2" id="KW-1185">Reference proteome</keyword>
<dbReference type="Pfam" id="PF04430">
    <property type="entry name" value="DUF498"/>
    <property type="match status" value="1"/>
</dbReference>
<comment type="caution">
    <text evidence="1">The sequence shown here is derived from an EMBL/GenBank/DDBJ whole genome shotgun (WGS) entry which is preliminary data.</text>
</comment>
<dbReference type="AlphaFoldDB" id="G2DVY4"/>
<evidence type="ECO:0008006" key="3">
    <source>
        <dbReference type="Google" id="ProtNLM"/>
    </source>
</evidence>
<gene>
    <name evidence="1" type="ORF">ThidrDRAFT_0045</name>
</gene>
<dbReference type="EMBL" id="AFWT01000001">
    <property type="protein sequence ID" value="EGV33890.1"/>
    <property type="molecule type" value="Genomic_DNA"/>
</dbReference>
<evidence type="ECO:0000313" key="1">
    <source>
        <dbReference type="EMBL" id="EGV33890.1"/>
    </source>
</evidence>
<dbReference type="STRING" id="765913.ThidrDRAFT_0045"/>
<dbReference type="Proteomes" id="UP000004200">
    <property type="component" value="Unassembled WGS sequence"/>
</dbReference>
<dbReference type="CDD" id="cd05560">
    <property type="entry name" value="Xcc1710_like"/>
    <property type="match status" value="1"/>
</dbReference>
<dbReference type="InterPro" id="IPR007523">
    <property type="entry name" value="NDUFAF3/AAMDC"/>
</dbReference>